<evidence type="ECO:0000256" key="11">
    <source>
        <dbReference type="ARBA" id="ARBA00023242"/>
    </source>
</evidence>
<feature type="domain" description="AAA+ ATPase" evidence="14">
    <location>
        <begin position="78"/>
        <end position="372"/>
    </location>
</feature>
<comment type="catalytic activity">
    <reaction evidence="12">
        <text>ATP + H2O = ADP + phosphate + H(+)</text>
        <dbReference type="Rhea" id="RHEA:13065"/>
        <dbReference type="ChEBI" id="CHEBI:15377"/>
        <dbReference type="ChEBI" id="CHEBI:15378"/>
        <dbReference type="ChEBI" id="CHEBI:30616"/>
        <dbReference type="ChEBI" id="CHEBI:43474"/>
        <dbReference type="ChEBI" id="CHEBI:456216"/>
        <dbReference type="EC" id="3.6.4.12"/>
    </reaction>
</comment>
<evidence type="ECO:0000259" key="14">
    <source>
        <dbReference type="SMART" id="SM00382"/>
    </source>
</evidence>
<keyword evidence="10" id="KW-0234">DNA repair</keyword>
<keyword evidence="5 12" id="KW-0378">Hydrolase</keyword>
<organism evidence="15 16">
    <name type="scientific">Meloidogyne graminicola</name>
    <dbReference type="NCBI Taxonomy" id="189291"/>
    <lineage>
        <taxon>Eukaryota</taxon>
        <taxon>Metazoa</taxon>
        <taxon>Ecdysozoa</taxon>
        <taxon>Nematoda</taxon>
        <taxon>Chromadorea</taxon>
        <taxon>Rhabditida</taxon>
        <taxon>Tylenchina</taxon>
        <taxon>Tylenchomorpha</taxon>
        <taxon>Tylenchoidea</taxon>
        <taxon>Meloidogynidae</taxon>
        <taxon>Meloidogyninae</taxon>
        <taxon>Meloidogyne</taxon>
    </lineage>
</organism>
<feature type="signal peptide" evidence="13">
    <location>
        <begin position="1"/>
        <end position="17"/>
    </location>
</feature>
<dbReference type="SMART" id="SM00382">
    <property type="entry name" value="AAA"/>
    <property type="match status" value="1"/>
</dbReference>
<sequence length="464" mass="51501">MNLTIILVLNFVKMAELGNIEIRNISKIERIGAHSHIVGLGLKENYEPLDIADGMVGQHSARKAAGLIVKMIKDGHIAGRALLIVGNPGTGKTAVAMAISKSVGEDTPFVSISASEVYSMDMSKTEALTQAFRKSIGIRIKEETEILKGEVVQVEIDRPATGVGPKVGKLTLKTTDMEAIYDIGNKMTESLIKERITSGDIIQIDKATGKITKIGRSIAKSKDYDALGPQVKLVPCPSGEIQSRTEIVNMISLHDIDTINSRSHGYLAVFSGDTGEIRSEVREQINKKVIEWKEENKAQIIPGVLFVDEVHMLDLECFSFLNRYIESDLSPILVMATNRGITNIRGTSLGSPHGIPLDLLDRCLIIRTVKYTGQEIREILRIRSADELIEMDQEGLDFLVSVAEKTSLRYCMQLISTADIIRQRRKGEKVDKNDVEKAYQLFSDVGRCREEMGKYEDWLINEVN</sequence>
<keyword evidence="13" id="KW-0732">Signal</keyword>
<dbReference type="Pfam" id="PF06068">
    <property type="entry name" value="TIP49"/>
    <property type="match status" value="1"/>
</dbReference>
<dbReference type="InterPro" id="IPR027238">
    <property type="entry name" value="RuvB-like"/>
</dbReference>
<evidence type="ECO:0000256" key="2">
    <source>
        <dbReference type="ARBA" id="ARBA00007519"/>
    </source>
</evidence>
<dbReference type="AlphaFoldDB" id="A0A8T0A181"/>
<evidence type="ECO:0000256" key="1">
    <source>
        <dbReference type="ARBA" id="ARBA00004123"/>
    </source>
</evidence>
<keyword evidence="6 12" id="KW-0347">Helicase</keyword>
<keyword evidence="11 12" id="KW-0539">Nucleus</keyword>
<comment type="similarity">
    <text evidence="2 12">Belongs to the RuvB family.</text>
</comment>
<keyword evidence="3 12" id="KW-0547">Nucleotide-binding</keyword>
<comment type="caution">
    <text evidence="15">The sequence shown here is derived from an EMBL/GenBank/DDBJ whole genome shotgun (WGS) entry which is preliminary data.</text>
</comment>
<dbReference type="Gene3D" id="3.40.50.300">
    <property type="entry name" value="P-loop containing nucleotide triphosphate hydrolases"/>
    <property type="match status" value="1"/>
</dbReference>
<keyword evidence="9 12" id="KW-0804">Transcription</keyword>
<dbReference type="GO" id="GO:0005524">
    <property type="term" value="F:ATP binding"/>
    <property type="evidence" value="ECO:0007669"/>
    <property type="project" value="UniProtKB-KW"/>
</dbReference>
<evidence type="ECO:0000256" key="12">
    <source>
        <dbReference type="RuleBase" id="RU363048"/>
    </source>
</evidence>
<dbReference type="FunFam" id="2.40.50.360:FF:000002">
    <property type="entry name" value="RuvB-like helicase"/>
    <property type="match status" value="1"/>
</dbReference>
<keyword evidence="8 12" id="KW-0805">Transcription regulation</keyword>
<protein>
    <recommendedName>
        <fullName evidence="12">RuvB-like helicase</fullName>
        <ecNumber evidence="12">3.6.4.12</ecNumber>
    </recommendedName>
</protein>
<evidence type="ECO:0000256" key="13">
    <source>
        <dbReference type="SAM" id="SignalP"/>
    </source>
</evidence>
<dbReference type="EMBL" id="JABEBT010000009">
    <property type="protein sequence ID" value="KAF7638863.1"/>
    <property type="molecule type" value="Genomic_DNA"/>
</dbReference>
<dbReference type="PANTHER" id="PTHR11093">
    <property type="entry name" value="RUVB-RELATED REPTIN AND PONTIN"/>
    <property type="match status" value="1"/>
</dbReference>
<evidence type="ECO:0000256" key="6">
    <source>
        <dbReference type="ARBA" id="ARBA00022806"/>
    </source>
</evidence>
<evidence type="ECO:0000256" key="9">
    <source>
        <dbReference type="ARBA" id="ARBA00023163"/>
    </source>
</evidence>
<evidence type="ECO:0000313" key="15">
    <source>
        <dbReference type="EMBL" id="KAF7638863.1"/>
    </source>
</evidence>
<dbReference type="InterPro" id="IPR010339">
    <property type="entry name" value="TIP49_P-loop"/>
</dbReference>
<dbReference type="InterPro" id="IPR041048">
    <property type="entry name" value="RuvB-like_C"/>
</dbReference>
<dbReference type="GO" id="GO:0005634">
    <property type="term" value="C:nucleus"/>
    <property type="evidence" value="ECO:0007669"/>
    <property type="project" value="UniProtKB-SubCell"/>
</dbReference>
<evidence type="ECO:0000256" key="7">
    <source>
        <dbReference type="ARBA" id="ARBA00022840"/>
    </source>
</evidence>
<dbReference type="GO" id="GO:0003678">
    <property type="term" value="F:DNA helicase activity"/>
    <property type="evidence" value="ECO:0007669"/>
    <property type="project" value="UniProtKB-EC"/>
</dbReference>
<dbReference type="Gene3D" id="1.10.8.60">
    <property type="match status" value="1"/>
</dbReference>
<evidence type="ECO:0000256" key="10">
    <source>
        <dbReference type="ARBA" id="ARBA00023204"/>
    </source>
</evidence>
<dbReference type="InterPro" id="IPR003593">
    <property type="entry name" value="AAA+_ATPase"/>
</dbReference>
<keyword evidence="4" id="KW-0227">DNA damage</keyword>
<dbReference type="Proteomes" id="UP000605970">
    <property type="component" value="Unassembled WGS sequence"/>
</dbReference>
<dbReference type="OrthoDB" id="10060499at2759"/>
<accession>A0A8T0A181</accession>
<dbReference type="FunFam" id="3.40.50.300:FF:002221">
    <property type="entry name" value="RuvB-like 2"/>
    <property type="match status" value="2"/>
</dbReference>
<dbReference type="GO" id="GO:0006281">
    <property type="term" value="P:DNA repair"/>
    <property type="evidence" value="ECO:0007669"/>
    <property type="project" value="UniProtKB-KW"/>
</dbReference>
<evidence type="ECO:0000256" key="4">
    <source>
        <dbReference type="ARBA" id="ARBA00022763"/>
    </source>
</evidence>
<evidence type="ECO:0000256" key="8">
    <source>
        <dbReference type="ARBA" id="ARBA00023015"/>
    </source>
</evidence>
<reference evidence="15" key="1">
    <citation type="journal article" date="2020" name="Ecol. Evol.">
        <title>Genome structure and content of the rice root-knot nematode (Meloidogyne graminicola).</title>
        <authorList>
            <person name="Phan N.T."/>
            <person name="Danchin E.G.J."/>
            <person name="Klopp C."/>
            <person name="Perfus-Barbeoch L."/>
            <person name="Kozlowski D.K."/>
            <person name="Koutsovoulos G.D."/>
            <person name="Lopez-Roques C."/>
            <person name="Bouchez O."/>
            <person name="Zahm M."/>
            <person name="Besnard G."/>
            <person name="Bellafiore S."/>
        </authorList>
    </citation>
    <scope>NUCLEOTIDE SEQUENCE</scope>
    <source>
        <strain evidence="15">VN-18</strain>
    </source>
</reference>
<name>A0A8T0A181_9BILA</name>
<dbReference type="Pfam" id="PF17856">
    <property type="entry name" value="TIP49_C"/>
    <property type="match status" value="1"/>
</dbReference>
<keyword evidence="16" id="KW-1185">Reference proteome</keyword>
<comment type="subcellular location">
    <subcellularLocation>
        <location evidence="1">Nucleus</location>
    </subcellularLocation>
</comment>
<gene>
    <name evidence="15" type="ORF">Mgra_00001672</name>
</gene>
<feature type="chain" id="PRO_5035844355" description="RuvB-like helicase" evidence="13">
    <location>
        <begin position="18"/>
        <end position="464"/>
    </location>
</feature>
<evidence type="ECO:0000313" key="16">
    <source>
        <dbReference type="Proteomes" id="UP000605970"/>
    </source>
</evidence>
<dbReference type="GO" id="GO:0016787">
    <property type="term" value="F:hydrolase activity"/>
    <property type="evidence" value="ECO:0007669"/>
    <property type="project" value="UniProtKB-KW"/>
</dbReference>
<dbReference type="InterPro" id="IPR027417">
    <property type="entry name" value="P-loop_NTPase"/>
</dbReference>
<dbReference type="EC" id="3.6.4.12" evidence="12"/>
<evidence type="ECO:0000256" key="3">
    <source>
        <dbReference type="ARBA" id="ARBA00022741"/>
    </source>
</evidence>
<dbReference type="InterPro" id="IPR042487">
    <property type="entry name" value="RuvBL1/2_DNA/RNA_bd_dom"/>
</dbReference>
<proteinExistence type="inferred from homology"/>
<dbReference type="SUPFAM" id="SSF52540">
    <property type="entry name" value="P-loop containing nucleoside triphosphate hydrolases"/>
    <property type="match status" value="1"/>
</dbReference>
<keyword evidence="7 12" id="KW-0067">ATP-binding</keyword>
<dbReference type="Gene3D" id="2.40.50.360">
    <property type="entry name" value="RuvB-like helicase, domain II"/>
    <property type="match status" value="1"/>
</dbReference>
<evidence type="ECO:0000256" key="5">
    <source>
        <dbReference type="ARBA" id="ARBA00022801"/>
    </source>
</evidence>